<evidence type="ECO:0000256" key="3">
    <source>
        <dbReference type="ARBA" id="ARBA00012438"/>
    </source>
</evidence>
<evidence type="ECO:0000313" key="16">
    <source>
        <dbReference type="EMBL" id="WPR88762.1"/>
    </source>
</evidence>
<evidence type="ECO:0000256" key="4">
    <source>
        <dbReference type="ARBA" id="ARBA00022475"/>
    </source>
</evidence>
<keyword evidence="7 14" id="KW-0812">Transmembrane</keyword>
<dbReference type="PANTHER" id="PTHR44936:SF9">
    <property type="entry name" value="SENSOR PROTEIN CREC"/>
    <property type="match status" value="1"/>
</dbReference>
<dbReference type="Proteomes" id="UP001323798">
    <property type="component" value="Chromosome"/>
</dbReference>
<evidence type="ECO:0000256" key="1">
    <source>
        <dbReference type="ARBA" id="ARBA00000085"/>
    </source>
</evidence>
<dbReference type="RefSeq" id="WP_320941480.1">
    <property type="nucleotide sequence ID" value="NZ_BAABEU010000005.1"/>
</dbReference>
<feature type="transmembrane region" description="Helical" evidence="14">
    <location>
        <begin position="12"/>
        <end position="35"/>
    </location>
</feature>
<dbReference type="PANTHER" id="PTHR44936">
    <property type="entry name" value="SENSOR PROTEIN CREC"/>
    <property type="match status" value="1"/>
</dbReference>
<dbReference type="InterPro" id="IPR050980">
    <property type="entry name" value="2C_sensor_his_kinase"/>
</dbReference>
<dbReference type="SUPFAM" id="SSF55874">
    <property type="entry name" value="ATPase domain of HSP90 chaperone/DNA topoisomerase II/histidine kinase"/>
    <property type="match status" value="1"/>
</dbReference>
<keyword evidence="12" id="KW-0902">Two-component regulatory system</keyword>
<dbReference type="InterPro" id="IPR003594">
    <property type="entry name" value="HATPase_dom"/>
</dbReference>
<dbReference type="InterPro" id="IPR029151">
    <property type="entry name" value="Sensor-like_sf"/>
</dbReference>
<comment type="catalytic activity">
    <reaction evidence="1">
        <text>ATP + protein L-histidine = ADP + protein N-phospho-L-histidine.</text>
        <dbReference type="EC" id="2.7.13.3"/>
    </reaction>
</comment>
<dbReference type="PRINTS" id="PR00344">
    <property type="entry name" value="BCTRLSENSOR"/>
</dbReference>
<proteinExistence type="predicted"/>
<evidence type="ECO:0000256" key="9">
    <source>
        <dbReference type="ARBA" id="ARBA00022777"/>
    </source>
</evidence>
<keyword evidence="4" id="KW-1003">Cell membrane</keyword>
<evidence type="ECO:0000256" key="7">
    <source>
        <dbReference type="ARBA" id="ARBA00022692"/>
    </source>
</evidence>
<evidence type="ECO:0000313" key="17">
    <source>
        <dbReference type="Proteomes" id="UP001323798"/>
    </source>
</evidence>
<evidence type="ECO:0000256" key="14">
    <source>
        <dbReference type="SAM" id="Phobius"/>
    </source>
</evidence>
<name>A0ABZ0SNB5_9MICO</name>
<organism evidence="16 17">
    <name type="scientific">Microbacterium rhizosphaerae</name>
    <dbReference type="NCBI Taxonomy" id="1678237"/>
    <lineage>
        <taxon>Bacteria</taxon>
        <taxon>Bacillati</taxon>
        <taxon>Actinomycetota</taxon>
        <taxon>Actinomycetes</taxon>
        <taxon>Micrococcales</taxon>
        <taxon>Microbacteriaceae</taxon>
        <taxon>Microbacterium</taxon>
    </lineage>
</organism>
<evidence type="ECO:0000256" key="10">
    <source>
        <dbReference type="ARBA" id="ARBA00022840"/>
    </source>
</evidence>
<evidence type="ECO:0000256" key="5">
    <source>
        <dbReference type="ARBA" id="ARBA00022553"/>
    </source>
</evidence>
<dbReference type="SUPFAM" id="SSF103190">
    <property type="entry name" value="Sensory domain-like"/>
    <property type="match status" value="1"/>
</dbReference>
<sequence length="420" mass="43382">MTGRRRATSAATRVVVVLLGAVVIVGALVALLLVIDAQRSVRAEAERVTRALASTIATTDAVQQALPGPDASARLQSYAERVTARSGVDFITIMTPDGIRVTHRDPAEIGKHYIGTIPTGEQTLTEEYSGTLGPSVRTITPVVSDGRLVGWVSVGVTVESLASALAPRLPFAIVIALAVVAAGVLGALVAGRATRRVTGDLPAGSVRDAVSSYESVRTLGEALRAQTHEHGNRMHTAVALMELGRTDEAIELLTETARSSQDLVDKVVASDGDPTVAALLLGKAAQAAERGVEWTVDMQPGIPRTALGAVDAVSLVGNLVDNAIDAAAAGQPPRWVRVGVASAPQGDVVLTVADSGTGVADDLRDRIFEHGFSTKPAGKAGRGVGLALVRAITEAAGGTIELGMHPTTFRVTLPAQGARR</sequence>
<feature type="transmembrane region" description="Helical" evidence="14">
    <location>
        <begin position="169"/>
        <end position="190"/>
    </location>
</feature>
<evidence type="ECO:0000256" key="12">
    <source>
        <dbReference type="ARBA" id="ARBA00023012"/>
    </source>
</evidence>
<dbReference type="Gene3D" id="3.30.450.20">
    <property type="entry name" value="PAS domain"/>
    <property type="match status" value="1"/>
</dbReference>
<evidence type="ECO:0000256" key="11">
    <source>
        <dbReference type="ARBA" id="ARBA00022989"/>
    </source>
</evidence>
<keyword evidence="9" id="KW-0418">Kinase</keyword>
<keyword evidence="17" id="KW-1185">Reference proteome</keyword>
<keyword evidence="5" id="KW-0597">Phosphoprotein</keyword>
<dbReference type="InterPro" id="IPR036890">
    <property type="entry name" value="HATPase_C_sf"/>
</dbReference>
<keyword evidence="8" id="KW-0547">Nucleotide-binding</keyword>
<evidence type="ECO:0000259" key="15">
    <source>
        <dbReference type="PROSITE" id="PS50109"/>
    </source>
</evidence>
<dbReference type="Pfam" id="PF17203">
    <property type="entry name" value="sCache_3_2"/>
    <property type="match status" value="1"/>
</dbReference>
<dbReference type="GO" id="GO:0005524">
    <property type="term" value="F:ATP binding"/>
    <property type="evidence" value="ECO:0007669"/>
    <property type="project" value="UniProtKB-KW"/>
</dbReference>
<dbReference type="InterPro" id="IPR005467">
    <property type="entry name" value="His_kinase_dom"/>
</dbReference>
<feature type="domain" description="Histidine kinase" evidence="15">
    <location>
        <begin position="315"/>
        <end position="417"/>
    </location>
</feature>
<gene>
    <name evidence="16" type="ORF">SM116_13430</name>
</gene>
<reference evidence="16 17" key="1">
    <citation type="submission" date="2023-11" db="EMBL/GenBank/DDBJ databases">
        <title>Genome sequence of Microbacterium rhizosphaerae KACC 19337.</title>
        <authorList>
            <person name="Choi H."/>
            <person name="Kim S."/>
            <person name="Kim Y."/>
            <person name="Kwon S.-W."/>
            <person name="Heo J."/>
        </authorList>
    </citation>
    <scope>NUCLEOTIDE SEQUENCE [LARGE SCALE GENOMIC DNA]</scope>
    <source>
        <strain evidence="16 17">KACC 19337</strain>
    </source>
</reference>
<keyword evidence="11 14" id="KW-1133">Transmembrane helix</keyword>
<dbReference type="InterPro" id="IPR004358">
    <property type="entry name" value="Sig_transdc_His_kin-like_C"/>
</dbReference>
<keyword evidence="13 14" id="KW-0472">Membrane</keyword>
<dbReference type="SMART" id="SM00387">
    <property type="entry name" value="HATPase_c"/>
    <property type="match status" value="1"/>
</dbReference>
<dbReference type="SUPFAM" id="SSF55890">
    <property type="entry name" value="Sporulation response regulatory protein Spo0B"/>
    <property type="match status" value="1"/>
</dbReference>
<dbReference type="PROSITE" id="PS50109">
    <property type="entry name" value="HIS_KIN"/>
    <property type="match status" value="1"/>
</dbReference>
<evidence type="ECO:0000256" key="2">
    <source>
        <dbReference type="ARBA" id="ARBA00004651"/>
    </source>
</evidence>
<dbReference type="Gene3D" id="3.30.565.10">
    <property type="entry name" value="Histidine kinase-like ATPase, C-terminal domain"/>
    <property type="match status" value="1"/>
</dbReference>
<comment type="subcellular location">
    <subcellularLocation>
        <location evidence="2">Cell membrane</location>
        <topology evidence="2">Multi-pass membrane protein</topology>
    </subcellularLocation>
</comment>
<dbReference type="EMBL" id="CP139368">
    <property type="protein sequence ID" value="WPR88762.1"/>
    <property type="molecule type" value="Genomic_DNA"/>
</dbReference>
<accession>A0ABZ0SNB5</accession>
<dbReference type="EC" id="2.7.13.3" evidence="3"/>
<dbReference type="InterPro" id="IPR016120">
    <property type="entry name" value="Sig_transdc_His_kin_SpoOB"/>
</dbReference>
<keyword evidence="10 16" id="KW-0067">ATP-binding</keyword>
<evidence type="ECO:0000256" key="8">
    <source>
        <dbReference type="ARBA" id="ARBA00022741"/>
    </source>
</evidence>
<protein>
    <recommendedName>
        <fullName evidence="3">histidine kinase</fullName>
        <ecNumber evidence="3">2.7.13.3</ecNumber>
    </recommendedName>
</protein>
<evidence type="ECO:0000256" key="6">
    <source>
        <dbReference type="ARBA" id="ARBA00022679"/>
    </source>
</evidence>
<keyword evidence="6" id="KW-0808">Transferase</keyword>
<dbReference type="Pfam" id="PF02518">
    <property type="entry name" value="HATPase_c"/>
    <property type="match status" value="1"/>
</dbReference>
<evidence type="ECO:0000256" key="13">
    <source>
        <dbReference type="ARBA" id="ARBA00023136"/>
    </source>
</evidence>
<dbReference type="InterPro" id="IPR033463">
    <property type="entry name" value="sCache_3"/>
</dbReference>